<dbReference type="OrthoDB" id="1002436at2759"/>
<feature type="domain" description="DNA helicase Pif1-like 2B" evidence="1">
    <location>
        <begin position="40"/>
        <end position="75"/>
    </location>
</feature>
<accession>A0A8J6D762</accession>
<name>A0A8J6D762_9ROSI</name>
<dbReference type="AlphaFoldDB" id="A0A8J6D762"/>
<evidence type="ECO:0000313" key="2">
    <source>
        <dbReference type="EMBL" id="KAG8496205.1"/>
    </source>
</evidence>
<keyword evidence="3" id="KW-1185">Reference proteome</keyword>
<comment type="caution">
    <text evidence="2">The sequence shown here is derived from an EMBL/GenBank/DDBJ whole genome shotgun (WGS) entry which is preliminary data.</text>
</comment>
<dbReference type="Pfam" id="PF21530">
    <property type="entry name" value="Pif1_2B_dom"/>
    <property type="match status" value="1"/>
</dbReference>
<evidence type="ECO:0000259" key="1">
    <source>
        <dbReference type="Pfam" id="PF21530"/>
    </source>
</evidence>
<dbReference type="InterPro" id="IPR049163">
    <property type="entry name" value="Pif1-like_2B_dom"/>
</dbReference>
<dbReference type="EMBL" id="JAHUZN010000004">
    <property type="protein sequence ID" value="KAG8496205.1"/>
    <property type="molecule type" value="Genomic_DNA"/>
</dbReference>
<dbReference type="Proteomes" id="UP000701853">
    <property type="component" value="Chromosome 4"/>
</dbReference>
<reference evidence="2 3" key="1">
    <citation type="journal article" date="2021" name="bioRxiv">
        <title>The Gossypium anomalum genome as a resource for cotton improvement and evolutionary analysis of hybrid incompatibility.</title>
        <authorList>
            <person name="Grover C.E."/>
            <person name="Yuan D."/>
            <person name="Arick M.A."/>
            <person name="Miller E.R."/>
            <person name="Hu G."/>
            <person name="Peterson D.G."/>
            <person name="Wendel J.F."/>
            <person name="Udall J.A."/>
        </authorList>
    </citation>
    <scope>NUCLEOTIDE SEQUENCE [LARGE SCALE GENOMIC DNA]</scope>
    <source>
        <strain evidence="2">JFW-Udall</strain>
        <tissue evidence="2">Leaf</tissue>
    </source>
</reference>
<sequence>MRAKEDQLFGEFFIRVGNGTEPTIHDDLIFVLEEIKILLPNGLSPYRCVLKVNCLITILRNLDRSNGLYNGTRAVCNVSIIM</sequence>
<proteinExistence type="predicted"/>
<evidence type="ECO:0000313" key="3">
    <source>
        <dbReference type="Proteomes" id="UP000701853"/>
    </source>
</evidence>
<gene>
    <name evidence="2" type="ORF">CXB51_009243</name>
</gene>
<protein>
    <recommendedName>
        <fullName evidence="1">DNA helicase Pif1-like 2B domain-containing protein</fullName>
    </recommendedName>
</protein>
<organism evidence="2 3">
    <name type="scientific">Gossypium anomalum</name>
    <dbReference type="NCBI Taxonomy" id="47600"/>
    <lineage>
        <taxon>Eukaryota</taxon>
        <taxon>Viridiplantae</taxon>
        <taxon>Streptophyta</taxon>
        <taxon>Embryophyta</taxon>
        <taxon>Tracheophyta</taxon>
        <taxon>Spermatophyta</taxon>
        <taxon>Magnoliopsida</taxon>
        <taxon>eudicotyledons</taxon>
        <taxon>Gunneridae</taxon>
        <taxon>Pentapetalae</taxon>
        <taxon>rosids</taxon>
        <taxon>malvids</taxon>
        <taxon>Malvales</taxon>
        <taxon>Malvaceae</taxon>
        <taxon>Malvoideae</taxon>
        <taxon>Gossypium</taxon>
    </lineage>
</organism>